<evidence type="ECO:0000256" key="4">
    <source>
        <dbReference type="ARBA" id="ARBA00022989"/>
    </source>
</evidence>
<dbReference type="CTD" id="153579"/>
<dbReference type="InterPro" id="IPR050504">
    <property type="entry name" value="IgSF_BTN/MOG"/>
</dbReference>
<dbReference type="Proteomes" id="UP000515203">
    <property type="component" value="Unplaced"/>
</dbReference>
<accession>A0A6P6DC41</accession>
<dbReference type="InterPro" id="IPR036179">
    <property type="entry name" value="Ig-like_dom_sf"/>
</dbReference>
<keyword evidence="7" id="KW-0175">Coiled coil</keyword>
<evidence type="ECO:0000256" key="5">
    <source>
        <dbReference type="ARBA" id="ARBA00023136"/>
    </source>
</evidence>
<dbReference type="SMART" id="SM00409">
    <property type="entry name" value="IG"/>
    <property type="match status" value="1"/>
</dbReference>
<comment type="subcellular location">
    <subcellularLocation>
        <location evidence="1">Membrane</location>
    </subcellularLocation>
</comment>
<evidence type="ECO:0000256" key="7">
    <source>
        <dbReference type="SAM" id="Coils"/>
    </source>
</evidence>
<evidence type="ECO:0000313" key="11">
    <source>
        <dbReference type="Proteomes" id="UP000515203"/>
    </source>
</evidence>
<dbReference type="FunFam" id="2.60.40.10:FF:000208">
    <property type="entry name" value="Butyrophilin subfamily 1 member A1"/>
    <property type="match status" value="1"/>
</dbReference>
<dbReference type="Pfam" id="PF22705">
    <property type="entry name" value="C2-set_3"/>
    <property type="match status" value="1"/>
</dbReference>
<dbReference type="OrthoDB" id="10055806at2759"/>
<evidence type="ECO:0000256" key="3">
    <source>
        <dbReference type="ARBA" id="ARBA00022729"/>
    </source>
</evidence>
<keyword evidence="2 8" id="KW-0812">Transmembrane</keyword>
<dbReference type="InterPro" id="IPR013783">
    <property type="entry name" value="Ig-like_fold"/>
</dbReference>
<feature type="signal peptide" evidence="9">
    <location>
        <begin position="1"/>
        <end position="35"/>
    </location>
</feature>
<dbReference type="PANTHER" id="PTHR24100">
    <property type="entry name" value="BUTYROPHILIN"/>
    <property type="match status" value="1"/>
</dbReference>
<dbReference type="InterPro" id="IPR003599">
    <property type="entry name" value="Ig_sub"/>
</dbReference>
<dbReference type="GO" id="GO:0001817">
    <property type="term" value="P:regulation of cytokine production"/>
    <property type="evidence" value="ECO:0007669"/>
    <property type="project" value="TreeGrafter"/>
</dbReference>
<evidence type="ECO:0000256" key="8">
    <source>
        <dbReference type="SAM" id="Phobius"/>
    </source>
</evidence>
<keyword evidence="11" id="KW-1185">Reference proteome</keyword>
<evidence type="ECO:0000259" key="10">
    <source>
        <dbReference type="PROSITE" id="PS50835"/>
    </source>
</evidence>
<evidence type="ECO:0000256" key="2">
    <source>
        <dbReference type="ARBA" id="ARBA00022692"/>
    </source>
</evidence>
<evidence type="ECO:0000313" key="13">
    <source>
        <dbReference type="RefSeq" id="XP_023557591.1"/>
    </source>
</evidence>
<dbReference type="SUPFAM" id="SSF48726">
    <property type="entry name" value="Immunoglobulin"/>
    <property type="match status" value="2"/>
</dbReference>
<reference evidence="12 13" key="1">
    <citation type="submission" date="2025-04" db="UniProtKB">
        <authorList>
            <consortium name="RefSeq"/>
        </authorList>
    </citation>
    <scope>IDENTIFICATION</scope>
</reference>
<dbReference type="RefSeq" id="XP_023557590.1">
    <property type="nucleotide sequence ID" value="XM_023701822.1"/>
</dbReference>
<feature type="chain" id="PRO_5044649344" evidence="9">
    <location>
        <begin position="36"/>
        <end position="333"/>
    </location>
</feature>
<sequence>MADFPVFLEFLKGAPLHSSLLILTNILLFLQPGKGTTVIGPEESIMAHIGEEVDFSCHVSPYLDVEHMEIRWFRDQTSDVVHLYQNGQELFGEQMVQFQNRTKLLTDEITTGGVILQLHGVVPSDEGLYGCRFLSSNFSGEAIWELEVAGMGSDPHISLEGYKEGGIQLRCSSTGWYPKPEAQWRDHQGRCLPPESEAIIQDVQGLFHLETSVIVRGRAHKNVTCSIQNTLVGQKKEFVVQIADVFLPGGFPWRGAFLGTLTGALVLLVVLVALARIRRRKQLRRREKLLKQKQAEEERGKLTSQLEKLQVELEWRRAEGQADCHQDREEKSP</sequence>
<dbReference type="RefSeq" id="XP_023557591.1">
    <property type="nucleotide sequence ID" value="XM_023701823.1"/>
</dbReference>
<feature type="coiled-coil region" evidence="7">
    <location>
        <begin position="279"/>
        <end position="312"/>
    </location>
</feature>
<evidence type="ECO:0000313" key="12">
    <source>
        <dbReference type="RefSeq" id="XP_023557590.1"/>
    </source>
</evidence>
<evidence type="ECO:0000256" key="9">
    <source>
        <dbReference type="SAM" id="SignalP"/>
    </source>
</evidence>
<organism evidence="11 13">
    <name type="scientific">Octodon degus</name>
    <name type="common">Degu</name>
    <name type="synonym">Sciurus degus</name>
    <dbReference type="NCBI Taxonomy" id="10160"/>
    <lineage>
        <taxon>Eukaryota</taxon>
        <taxon>Metazoa</taxon>
        <taxon>Chordata</taxon>
        <taxon>Craniata</taxon>
        <taxon>Vertebrata</taxon>
        <taxon>Euteleostomi</taxon>
        <taxon>Mammalia</taxon>
        <taxon>Eutheria</taxon>
        <taxon>Euarchontoglires</taxon>
        <taxon>Glires</taxon>
        <taxon>Rodentia</taxon>
        <taxon>Hystricomorpha</taxon>
        <taxon>Octodontidae</taxon>
        <taxon>Octodon</taxon>
    </lineage>
</organism>
<feature type="domain" description="Ig-like" evidence="10">
    <location>
        <begin position="32"/>
        <end position="132"/>
    </location>
</feature>
<keyword evidence="5 8" id="KW-0472">Membrane</keyword>
<keyword evidence="4 8" id="KW-1133">Transmembrane helix</keyword>
<dbReference type="InterPro" id="IPR053896">
    <property type="entry name" value="BTN3A2-like_Ig-C"/>
</dbReference>
<dbReference type="GO" id="GO:0005102">
    <property type="term" value="F:signaling receptor binding"/>
    <property type="evidence" value="ECO:0007669"/>
    <property type="project" value="TreeGrafter"/>
</dbReference>
<dbReference type="Pfam" id="PF07686">
    <property type="entry name" value="V-set"/>
    <property type="match status" value="1"/>
</dbReference>
<dbReference type="GO" id="GO:0050852">
    <property type="term" value="P:T cell receptor signaling pathway"/>
    <property type="evidence" value="ECO:0007669"/>
    <property type="project" value="TreeGrafter"/>
</dbReference>
<dbReference type="PROSITE" id="PS50835">
    <property type="entry name" value="IG_LIKE"/>
    <property type="match status" value="1"/>
</dbReference>
<evidence type="ECO:0000256" key="1">
    <source>
        <dbReference type="ARBA" id="ARBA00004370"/>
    </source>
</evidence>
<proteinExistence type="predicted"/>
<dbReference type="Gene3D" id="2.60.40.10">
    <property type="entry name" value="Immunoglobulins"/>
    <property type="match status" value="2"/>
</dbReference>
<dbReference type="AlphaFoldDB" id="A0A6P6DC41"/>
<dbReference type="InterPro" id="IPR007110">
    <property type="entry name" value="Ig-like_dom"/>
</dbReference>
<dbReference type="GeneID" id="111812758"/>
<dbReference type="GO" id="GO:0009897">
    <property type="term" value="C:external side of plasma membrane"/>
    <property type="evidence" value="ECO:0007669"/>
    <property type="project" value="TreeGrafter"/>
</dbReference>
<protein>
    <submittedName>
        <fullName evidence="12 13">Butyrophilin-like protein 9 isoform X1</fullName>
    </submittedName>
</protein>
<name>A0A6P6DC41_OCTDE</name>
<keyword evidence="3 9" id="KW-0732">Signal</keyword>
<dbReference type="InterPro" id="IPR013106">
    <property type="entry name" value="Ig_V-set"/>
</dbReference>
<feature type="transmembrane region" description="Helical" evidence="8">
    <location>
        <begin position="256"/>
        <end position="277"/>
    </location>
</feature>
<dbReference type="PANTHER" id="PTHR24100:SF130">
    <property type="entry name" value="BUTYROPHILIN-LIKE PROTEIN 9"/>
    <property type="match status" value="1"/>
</dbReference>
<gene>
    <name evidence="12 13" type="primary">Btnl9</name>
</gene>
<dbReference type="CDD" id="cd05713">
    <property type="entry name" value="IgV_MOG_like"/>
    <property type="match status" value="1"/>
</dbReference>
<dbReference type="FunFam" id="2.60.40.10:FF:000088">
    <property type="entry name" value="Butyrophilin subfamily 1 member A1"/>
    <property type="match status" value="1"/>
</dbReference>
<evidence type="ECO:0000256" key="6">
    <source>
        <dbReference type="ARBA" id="ARBA00023319"/>
    </source>
</evidence>
<keyword evidence="6" id="KW-0393">Immunoglobulin domain</keyword>